<gene>
    <name evidence="1" type="ORF">EGH82_20340</name>
</gene>
<dbReference type="AlphaFoldDB" id="A0A3N3DU67"/>
<sequence length="74" mass="8445">MKRDVYGICLSKNLLSKNLSSTFTHVRAYSKTEVIEDACVRHAFPQMSGKDLLTTVQTDTTLFWRAEFVCQANK</sequence>
<reference evidence="1 2" key="1">
    <citation type="submission" date="2018-11" db="EMBL/GenBank/DDBJ databases">
        <title>Vibrio ponticus strain CAIM 1751 pathogenic for the snapper Lutjanus guttatus.</title>
        <authorList>
            <person name="Soto-Rodriguez S."/>
            <person name="Lozano-Olvera R."/>
            <person name="Gomez-Gil B."/>
        </authorList>
    </citation>
    <scope>NUCLEOTIDE SEQUENCE [LARGE SCALE GENOMIC DNA]</scope>
    <source>
        <strain evidence="1 2">CAIM 1751</strain>
    </source>
</reference>
<comment type="caution">
    <text evidence="1">The sequence shown here is derived from an EMBL/GenBank/DDBJ whole genome shotgun (WGS) entry which is preliminary data.</text>
</comment>
<accession>A0A3N3DU67</accession>
<name>A0A3N3DU67_9VIBR</name>
<dbReference type="Proteomes" id="UP000278792">
    <property type="component" value="Unassembled WGS sequence"/>
</dbReference>
<evidence type="ECO:0000313" key="2">
    <source>
        <dbReference type="Proteomes" id="UP000278792"/>
    </source>
</evidence>
<dbReference type="EMBL" id="RKIK01000097">
    <property type="protein sequence ID" value="ROV58035.1"/>
    <property type="molecule type" value="Genomic_DNA"/>
</dbReference>
<protein>
    <submittedName>
        <fullName evidence="1">Uncharacterized protein</fullName>
    </submittedName>
</protein>
<proteinExistence type="predicted"/>
<dbReference type="RefSeq" id="WP_123783448.1">
    <property type="nucleotide sequence ID" value="NZ_RKIK01000097.1"/>
</dbReference>
<organism evidence="1 2">
    <name type="scientific">Vibrio ponticus</name>
    <dbReference type="NCBI Taxonomy" id="265668"/>
    <lineage>
        <taxon>Bacteria</taxon>
        <taxon>Pseudomonadati</taxon>
        <taxon>Pseudomonadota</taxon>
        <taxon>Gammaproteobacteria</taxon>
        <taxon>Vibrionales</taxon>
        <taxon>Vibrionaceae</taxon>
        <taxon>Vibrio</taxon>
    </lineage>
</organism>
<evidence type="ECO:0000313" key="1">
    <source>
        <dbReference type="EMBL" id="ROV58035.1"/>
    </source>
</evidence>